<dbReference type="RefSeq" id="XP_016971662.1">
    <property type="nucleotide sequence ID" value="XM_017116173.1"/>
</dbReference>
<comment type="subcellular location">
    <subcellularLocation>
        <location evidence="1">Membrane</location>
        <topology evidence="1">Single-pass membrane protein</topology>
    </subcellularLocation>
</comment>
<dbReference type="PANTHER" id="PTHR46164">
    <property type="entry name" value="ATF6, ISOFORM C"/>
    <property type="match status" value="1"/>
</dbReference>
<evidence type="ECO:0000313" key="7">
    <source>
        <dbReference type="RefSeq" id="XP_016971662.1"/>
    </source>
</evidence>
<dbReference type="GO" id="GO:0005634">
    <property type="term" value="C:nucleus"/>
    <property type="evidence" value="ECO:0007669"/>
    <property type="project" value="TreeGrafter"/>
</dbReference>
<keyword evidence="5" id="KW-0804">Transcription</keyword>
<sequence>ENSTLREQLLKFNSCECETGNGNELLPNALDSKVNKKNLIKIATKTKCSNKKITNANLKKNVAVLFAMAFMVSLNVGNFRSYLNKPFINEGNNVLDSSVKDSGRRLLWVETQEEYNKNRISNSRVLDETVVPPLYFLSSNNGKQNANSTEKKTSNLSKIIPECIGSCNSSKSITNQSEYIKLAQNLHKWTSGNLNMSSSFTIGKDNLHGFKLSNDYLELDPETHDKQGKRKIHLDLNDLTSHIQDNQRKLNKNITYNKREQINLISVIQRKDDTFYVLSFNMDHALLPALNYNNSARPKMSIILPLENPAINGNIKLMQVDCEVFNTKEFEVKPHMIPARLRPNTMKWKSNTQKFKRGDIPTQISSVHEKPRVRNFYMVGPKNQAAAAASNEKTRFIQFKQPTNKNNSQMSVPSLNARTHEFLPSYIKPKFKNE</sequence>
<evidence type="ECO:0000256" key="1">
    <source>
        <dbReference type="ARBA" id="ARBA00004167"/>
    </source>
</evidence>
<evidence type="ECO:0000256" key="5">
    <source>
        <dbReference type="ARBA" id="ARBA00023163"/>
    </source>
</evidence>
<protein>
    <submittedName>
        <fullName evidence="7">Uncharacterized protein LOC108039235</fullName>
    </submittedName>
</protein>
<evidence type="ECO:0000256" key="6">
    <source>
        <dbReference type="ARBA" id="ARBA00023242"/>
    </source>
</evidence>
<proteinExistence type="inferred from homology"/>
<dbReference type="GO" id="GO:0016020">
    <property type="term" value="C:membrane"/>
    <property type="evidence" value="ECO:0007669"/>
    <property type="project" value="UniProtKB-SubCell"/>
</dbReference>
<gene>
    <name evidence="7" type="primary">LOC108039235</name>
</gene>
<name>A0A6P4E185_DRORH</name>
<organism evidence="7">
    <name type="scientific">Drosophila rhopaloa</name>
    <name type="common">Fruit fly</name>
    <dbReference type="NCBI Taxonomy" id="1041015"/>
    <lineage>
        <taxon>Eukaryota</taxon>
        <taxon>Metazoa</taxon>
        <taxon>Ecdysozoa</taxon>
        <taxon>Arthropoda</taxon>
        <taxon>Hexapoda</taxon>
        <taxon>Insecta</taxon>
        <taxon>Pterygota</taxon>
        <taxon>Neoptera</taxon>
        <taxon>Endopterygota</taxon>
        <taxon>Diptera</taxon>
        <taxon>Brachycera</taxon>
        <taxon>Muscomorpha</taxon>
        <taxon>Ephydroidea</taxon>
        <taxon>Drosophilidae</taxon>
        <taxon>Drosophila</taxon>
        <taxon>Sophophora</taxon>
    </lineage>
</organism>
<dbReference type="AlphaFoldDB" id="A0A6P4E185"/>
<dbReference type="GO" id="GO:0000978">
    <property type="term" value="F:RNA polymerase II cis-regulatory region sequence-specific DNA binding"/>
    <property type="evidence" value="ECO:0007669"/>
    <property type="project" value="TreeGrafter"/>
</dbReference>
<evidence type="ECO:0000256" key="4">
    <source>
        <dbReference type="ARBA" id="ARBA00023125"/>
    </source>
</evidence>
<dbReference type="InterPro" id="IPR051882">
    <property type="entry name" value="ATF_bZIP_TF"/>
</dbReference>
<keyword evidence="3" id="KW-0805">Transcription regulation</keyword>
<evidence type="ECO:0000256" key="2">
    <source>
        <dbReference type="ARBA" id="ARBA00009050"/>
    </source>
</evidence>
<reference evidence="7" key="1">
    <citation type="submission" date="2025-08" db="UniProtKB">
        <authorList>
            <consortium name="RefSeq"/>
        </authorList>
    </citation>
    <scope>IDENTIFICATION</scope>
</reference>
<dbReference type="GO" id="GO:0030968">
    <property type="term" value="P:endoplasmic reticulum unfolded protein response"/>
    <property type="evidence" value="ECO:0007669"/>
    <property type="project" value="TreeGrafter"/>
</dbReference>
<keyword evidence="6" id="KW-0539">Nucleus</keyword>
<dbReference type="PANTHER" id="PTHR46164:SF3">
    <property type="entry name" value="ATF6, ISOFORM C"/>
    <property type="match status" value="1"/>
</dbReference>
<evidence type="ECO:0000256" key="3">
    <source>
        <dbReference type="ARBA" id="ARBA00023015"/>
    </source>
</evidence>
<feature type="non-terminal residue" evidence="7">
    <location>
        <position position="1"/>
    </location>
</feature>
<keyword evidence="4" id="KW-0238">DNA-binding</keyword>
<dbReference type="GO" id="GO:0000981">
    <property type="term" value="F:DNA-binding transcription factor activity, RNA polymerase II-specific"/>
    <property type="evidence" value="ECO:0007669"/>
    <property type="project" value="TreeGrafter"/>
</dbReference>
<comment type="similarity">
    <text evidence="2">Belongs to the bZIP family. ATF subfamily.</text>
</comment>
<accession>A0A6P4E185</accession>